<accession>A0A2L0D228</accession>
<dbReference type="Proteomes" id="UP000238956">
    <property type="component" value="Chromosome"/>
</dbReference>
<sequence length="118" mass="13458">MGHRIYEMSFASVYGALIAKVERKGQTRDDVDVVAAWLTGYSTAQLCDFMNSDLTYGEFFQKAPHYHPERLNITGKICGVQIEALEDPLMQEIRRLDKLVDWLAKGKTVQQVLAKYES</sequence>
<evidence type="ECO:0000313" key="2">
    <source>
        <dbReference type="Proteomes" id="UP000238956"/>
    </source>
</evidence>
<keyword evidence="2" id="KW-1185">Reference proteome</keyword>
<proteinExistence type="predicted"/>
<dbReference type="InterPro" id="IPR014580">
    <property type="entry name" value="UCP033199"/>
</dbReference>
<reference evidence="1 2" key="1">
    <citation type="submission" date="2017-12" db="EMBL/GenBank/DDBJ databases">
        <authorList>
            <person name="Hurst M.R.H."/>
        </authorList>
    </citation>
    <scope>NUCLEOTIDE SEQUENCE [LARGE SCALE GENOMIC DNA]</scope>
    <source>
        <strain evidence="1 2">TH11417</strain>
    </source>
</reference>
<organism evidence="1 2">
    <name type="scientific">Streptococcus pluranimalium</name>
    <dbReference type="NCBI Taxonomy" id="82348"/>
    <lineage>
        <taxon>Bacteria</taxon>
        <taxon>Bacillati</taxon>
        <taxon>Bacillota</taxon>
        <taxon>Bacilli</taxon>
        <taxon>Lactobacillales</taxon>
        <taxon>Streptococcaceae</taxon>
        <taxon>Streptococcus</taxon>
    </lineage>
</organism>
<dbReference type="OrthoDB" id="3192540at2"/>
<dbReference type="GeneID" id="98392564"/>
<dbReference type="PIRSF" id="PIRSF033199">
    <property type="entry name" value="UCP033199"/>
    <property type="match status" value="1"/>
</dbReference>
<dbReference type="RefSeq" id="WP_104967216.1">
    <property type="nucleotide sequence ID" value="NZ_CP025536.1"/>
</dbReference>
<dbReference type="Gene3D" id="1.10.8.290">
    <property type="entry name" value="uncharacterized protein sp1917 domain"/>
    <property type="match status" value="1"/>
</dbReference>
<dbReference type="EMBL" id="CP025536">
    <property type="protein sequence ID" value="AUW95875.1"/>
    <property type="molecule type" value="Genomic_DNA"/>
</dbReference>
<reference evidence="1 2" key="2">
    <citation type="submission" date="2018-02" db="EMBL/GenBank/DDBJ databases">
        <title>Whole genome sequencing analysis of Streptococcus pluranimalium isolated from cattle infected mastitis in China.</title>
        <authorList>
            <person name="Zhang J.-R."/>
            <person name="Hu G.-Z."/>
        </authorList>
    </citation>
    <scope>NUCLEOTIDE SEQUENCE [LARGE SCALE GENOMIC DNA]</scope>
    <source>
        <strain evidence="1 2">TH11417</strain>
    </source>
</reference>
<name>A0A2L0D228_9STRE</name>
<dbReference type="KEGG" id="splr:C0J00_01390"/>
<protein>
    <submittedName>
        <fullName evidence="1">DUF2200 domain-containing protein</fullName>
    </submittedName>
</protein>
<dbReference type="InterPro" id="IPR023204">
    <property type="entry name" value="SP1917_dom_sf"/>
</dbReference>
<dbReference type="Pfam" id="PF09966">
    <property type="entry name" value="DUF2200"/>
    <property type="match status" value="1"/>
</dbReference>
<gene>
    <name evidence="1" type="ORF">C0J00_01390</name>
</gene>
<evidence type="ECO:0000313" key="1">
    <source>
        <dbReference type="EMBL" id="AUW95875.1"/>
    </source>
</evidence>
<dbReference type="AlphaFoldDB" id="A0A2L0D228"/>